<name>A0A167JMY9_CALVF</name>
<evidence type="ECO:0000313" key="2">
    <source>
        <dbReference type="EMBL" id="KZO93735.1"/>
    </source>
</evidence>
<feature type="compositionally biased region" description="Polar residues" evidence="1">
    <location>
        <begin position="25"/>
        <end position="35"/>
    </location>
</feature>
<organism evidence="2 3">
    <name type="scientific">Calocera viscosa (strain TUFC12733)</name>
    <dbReference type="NCBI Taxonomy" id="1330018"/>
    <lineage>
        <taxon>Eukaryota</taxon>
        <taxon>Fungi</taxon>
        <taxon>Dikarya</taxon>
        <taxon>Basidiomycota</taxon>
        <taxon>Agaricomycotina</taxon>
        <taxon>Dacrymycetes</taxon>
        <taxon>Dacrymycetales</taxon>
        <taxon>Dacrymycetaceae</taxon>
        <taxon>Calocera</taxon>
    </lineage>
</organism>
<dbReference type="EMBL" id="KV417299">
    <property type="protein sequence ID" value="KZO93735.1"/>
    <property type="molecule type" value="Genomic_DNA"/>
</dbReference>
<keyword evidence="3" id="KW-1185">Reference proteome</keyword>
<dbReference type="Proteomes" id="UP000076738">
    <property type="component" value="Unassembled WGS sequence"/>
</dbReference>
<sequence>MYVPTRPDSDPRASARPSVEGNGGQTQKIQDTDGSPSACGAIRSREMVCSAEGRAISEVHVGRPQRFDMYWDTLEGLERGALKEQLAVFERDVAVKERIAALRDPDGTVDIPEESAQELLEMIRDIPGLAEEQAYLEDLLAD</sequence>
<reference evidence="2 3" key="1">
    <citation type="journal article" date="2016" name="Mol. Biol. Evol.">
        <title>Comparative Genomics of Early-Diverging Mushroom-Forming Fungi Provides Insights into the Origins of Lignocellulose Decay Capabilities.</title>
        <authorList>
            <person name="Nagy L.G."/>
            <person name="Riley R."/>
            <person name="Tritt A."/>
            <person name="Adam C."/>
            <person name="Daum C."/>
            <person name="Floudas D."/>
            <person name="Sun H."/>
            <person name="Yadav J.S."/>
            <person name="Pangilinan J."/>
            <person name="Larsson K.H."/>
            <person name="Matsuura K."/>
            <person name="Barry K."/>
            <person name="Labutti K."/>
            <person name="Kuo R."/>
            <person name="Ohm R.A."/>
            <person name="Bhattacharya S.S."/>
            <person name="Shirouzu T."/>
            <person name="Yoshinaga Y."/>
            <person name="Martin F.M."/>
            <person name="Grigoriev I.V."/>
            <person name="Hibbett D.S."/>
        </authorList>
    </citation>
    <scope>NUCLEOTIDE SEQUENCE [LARGE SCALE GENOMIC DNA]</scope>
    <source>
        <strain evidence="2 3">TUFC12733</strain>
    </source>
</reference>
<evidence type="ECO:0000256" key="1">
    <source>
        <dbReference type="SAM" id="MobiDB-lite"/>
    </source>
</evidence>
<dbReference type="AlphaFoldDB" id="A0A167JMY9"/>
<evidence type="ECO:0000313" key="3">
    <source>
        <dbReference type="Proteomes" id="UP000076738"/>
    </source>
</evidence>
<protein>
    <submittedName>
        <fullName evidence="2">Uncharacterized protein</fullName>
    </submittedName>
</protein>
<proteinExistence type="predicted"/>
<gene>
    <name evidence="2" type="ORF">CALVIDRAFT_600459</name>
</gene>
<feature type="region of interest" description="Disordered" evidence="1">
    <location>
        <begin position="1"/>
        <end position="37"/>
    </location>
</feature>
<accession>A0A167JMY9</accession>